<dbReference type="InterPro" id="IPR044806">
    <property type="entry name" value="WVD2/WDL1-4"/>
</dbReference>
<dbReference type="RefSeq" id="XP_035538955.1">
    <property type="nucleotide sequence ID" value="XM_035683062.1"/>
</dbReference>
<feature type="compositionally biased region" description="Basic and acidic residues" evidence="6">
    <location>
        <begin position="390"/>
        <end position="400"/>
    </location>
</feature>
<evidence type="ECO:0000313" key="8">
    <source>
        <dbReference type="Proteomes" id="UP000235220"/>
    </source>
</evidence>
<dbReference type="FunCoup" id="A0A6P9DTZ9">
    <property type="interactions" value="285"/>
</dbReference>
<feature type="region of interest" description="Disordered" evidence="6">
    <location>
        <begin position="295"/>
        <end position="400"/>
    </location>
</feature>
<evidence type="ECO:0000256" key="3">
    <source>
        <dbReference type="ARBA" id="ARBA00022490"/>
    </source>
</evidence>
<comment type="subcellular location">
    <subcellularLocation>
        <location evidence="1">Cytoplasm</location>
        <location evidence="1">Cytoskeleton</location>
    </subcellularLocation>
</comment>
<dbReference type="GO" id="GO:0005874">
    <property type="term" value="C:microtubule"/>
    <property type="evidence" value="ECO:0007669"/>
    <property type="project" value="UniProtKB-KW"/>
</dbReference>
<feature type="compositionally biased region" description="Polar residues" evidence="6">
    <location>
        <begin position="335"/>
        <end position="349"/>
    </location>
</feature>
<keyword evidence="8" id="KW-1185">Reference proteome</keyword>
<keyword evidence="5" id="KW-0206">Cytoskeleton</keyword>
<evidence type="ECO:0000256" key="1">
    <source>
        <dbReference type="ARBA" id="ARBA00004245"/>
    </source>
</evidence>
<dbReference type="GeneID" id="108995222"/>
<dbReference type="PANTHER" id="PTHR46372:SF6">
    <property type="entry name" value="PROTEIN WVD2-LIKE 1"/>
    <property type="match status" value="1"/>
</dbReference>
<feature type="domain" description="TPX2 C-terminal" evidence="7">
    <location>
        <begin position="223"/>
        <end position="295"/>
    </location>
</feature>
<gene>
    <name evidence="9" type="primary">LOC108995222</name>
</gene>
<keyword evidence="3" id="KW-0963">Cytoplasm</keyword>
<accession>A0A6P9DTZ9</accession>
<dbReference type="OrthoDB" id="1925970at2759"/>
<evidence type="ECO:0000256" key="5">
    <source>
        <dbReference type="ARBA" id="ARBA00023212"/>
    </source>
</evidence>
<feature type="region of interest" description="Disordered" evidence="6">
    <location>
        <begin position="86"/>
        <end position="114"/>
    </location>
</feature>
<evidence type="ECO:0000259" key="7">
    <source>
        <dbReference type="Pfam" id="PF06886"/>
    </source>
</evidence>
<feature type="compositionally biased region" description="Polar residues" evidence="6">
    <location>
        <begin position="364"/>
        <end position="382"/>
    </location>
</feature>
<dbReference type="GO" id="GO:0008017">
    <property type="term" value="F:microtubule binding"/>
    <property type="evidence" value="ECO:0007669"/>
    <property type="project" value="InterPro"/>
</dbReference>
<evidence type="ECO:0000313" key="9">
    <source>
        <dbReference type="RefSeq" id="XP_035538955.1"/>
    </source>
</evidence>
<comment type="similarity">
    <text evidence="2">Belongs to the TPX2 family.</text>
</comment>
<dbReference type="PANTHER" id="PTHR46372">
    <property type="entry name" value="PROTEIN WVD2-LIKE 3"/>
    <property type="match status" value="1"/>
</dbReference>
<proteinExistence type="inferred from homology"/>
<organism evidence="8 9">
    <name type="scientific">Juglans regia</name>
    <name type="common">English walnut</name>
    <dbReference type="NCBI Taxonomy" id="51240"/>
    <lineage>
        <taxon>Eukaryota</taxon>
        <taxon>Viridiplantae</taxon>
        <taxon>Streptophyta</taxon>
        <taxon>Embryophyta</taxon>
        <taxon>Tracheophyta</taxon>
        <taxon>Spermatophyta</taxon>
        <taxon>Magnoliopsida</taxon>
        <taxon>eudicotyledons</taxon>
        <taxon>Gunneridae</taxon>
        <taxon>Pentapetalae</taxon>
        <taxon>rosids</taxon>
        <taxon>fabids</taxon>
        <taxon>Fagales</taxon>
        <taxon>Juglandaceae</taxon>
        <taxon>Juglans</taxon>
    </lineage>
</organism>
<protein>
    <submittedName>
        <fullName evidence="9">Protein WVD2-like 1 isoform X1</fullName>
    </submittedName>
</protein>
<evidence type="ECO:0000256" key="6">
    <source>
        <dbReference type="SAM" id="MobiDB-lite"/>
    </source>
</evidence>
<dbReference type="AlphaFoldDB" id="A0A6P9DTZ9"/>
<dbReference type="InParanoid" id="A0A6P9DTZ9"/>
<evidence type="ECO:0000256" key="4">
    <source>
        <dbReference type="ARBA" id="ARBA00022701"/>
    </source>
</evidence>
<name>A0A6P9DTZ9_JUGRE</name>
<keyword evidence="4" id="KW-0493">Microtubule</keyword>
<evidence type="ECO:0000256" key="2">
    <source>
        <dbReference type="ARBA" id="ARBA00005885"/>
    </source>
</evidence>
<reference evidence="9" key="1">
    <citation type="submission" date="2025-08" db="UniProtKB">
        <authorList>
            <consortium name="RefSeq"/>
        </authorList>
    </citation>
    <scope>IDENTIFICATION</scope>
    <source>
        <tissue evidence="9">Leaves</tissue>
    </source>
</reference>
<sequence>MELTAIYNLLCSVMGREVTDLHKEKKPNGVVVASNGVSHDKVLFAPETSEDSVEAKDYEVKECTEENSVADQYHDNQEVLGVKSTNLDPGVLEGKSDRPGAPKPNDNMKLSPHASRSAAVGNGRIYTIPQPFYLATEKRGVCTHTVGSENPVNGVTYSPKANNAHFPQTIKNSQPNSPLSLRKPLQSDTSKHHDEEDSCSVASSTAASVRTIKSRVTIGAAPSFRSAERAEKRREFYSKLEVKHQAMEAERSAYVARTMEEQEAAIKQLRKGLVIKAKPVPSFYYEGPPRKVELKKLPLTRPKSPKLTRRRSYGDATNSTDEKGGICSRAHRHSLGSQNEQPATQSTPKGKSRHSLGGHEELATLNTSLSDGQINGTNTNGISCKAKHRPGQEKETTKTVLPKIKEQTNADIAVC</sequence>
<dbReference type="InterPro" id="IPR027329">
    <property type="entry name" value="TPX2_C"/>
</dbReference>
<feature type="region of interest" description="Disordered" evidence="6">
    <location>
        <begin position="160"/>
        <end position="205"/>
    </location>
</feature>
<dbReference type="Proteomes" id="UP000235220">
    <property type="component" value="Chromosome 11"/>
</dbReference>
<feature type="compositionally biased region" description="Polar residues" evidence="6">
    <location>
        <begin position="160"/>
        <end position="179"/>
    </location>
</feature>
<dbReference type="Pfam" id="PF06886">
    <property type="entry name" value="TPX2"/>
    <property type="match status" value="1"/>
</dbReference>
<dbReference type="GO" id="GO:0000226">
    <property type="term" value="P:microtubule cytoskeleton organization"/>
    <property type="evidence" value="ECO:0007669"/>
    <property type="project" value="InterPro"/>
</dbReference>